<reference evidence="1 2" key="1">
    <citation type="submission" date="2016-02" db="EMBL/GenBank/DDBJ databases">
        <title>Genome analysis of coral dinoflagellate symbionts highlights evolutionary adaptations to a symbiotic lifestyle.</title>
        <authorList>
            <person name="Aranda M."/>
            <person name="Li Y."/>
            <person name="Liew Y.J."/>
            <person name="Baumgarten S."/>
            <person name="Simakov O."/>
            <person name="Wilson M."/>
            <person name="Piel J."/>
            <person name="Ashoor H."/>
            <person name="Bougouffa S."/>
            <person name="Bajic V.B."/>
            <person name="Ryu T."/>
            <person name="Ravasi T."/>
            <person name="Bayer T."/>
            <person name="Micklem G."/>
            <person name="Kim H."/>
            <person name="Bhak J."/>
            <person name="Lajeunesse T.C."/>
            <person name="Voolstra C.R."/>
        </authorList>
    </citation>
    <scope>NUCLEOTIDE SEQUENCE [LARGE SCALE GENOMIC DNA]</scope>
    <source>
        <strain evidence="1 2">CCMP2467</strain>
    </source>
</reference>
<accession>A0A1Q9BVL0</accession>
<proteinExistence type="predicted"/>
<organism evidence="1 2">
    <name type="scientific">Symbiodinium microadriaticum</name>
    <name type="common">Dinoflagellate</name>
    <name type="synonym">Zooxanthella microadriatica</name>
    <dbReference type="NCBI Taxonomy" id="2951"/>
    <lineage>
        <taxon>Eukaryota</taxon>
        <taxon>Sar</taxon>
        <taxon>Alveolata</taxon>
        <taxon>Dinophyceae</taxon>
        <taxon>Suessiales</taxon>
        <taxon>Symbiodiniaceae</taxon>
        <taxon>Symbiodinium</taxon>
    </lineage>
</organism>
<gene>
    <name evidence="1" type="ORF">AK812_SmicGene45654</name>
</gene>
<dbReference type="AlphaFoldDB" id="A0A1Q9BVL0"/>
<evidence type="ECO:0000313" key="2">
    <source>
        <dbReference type="Proteomes" id="UP000186817"/>
    </source>
</evidence>
<evidence type="ECO:0000313" key="1">
    <source>
        <dbReference type="EMBL" id="OLP74727.1"/>
    </source>
</evidence>
<dbReference type="EMBL" id="LSRX01003295">
    <property type="protein sequence ID" value="OLP74727.1"/>
    <property type="molecule type" value="Genomic_DNA"/>
</dbReference>
<protein>
    <submittedName>
        <fullName evidence="1">Uncharacterized protein</fullName>
    </submittedName>
</protein>
<sequence length="105" mass="11160">MVEQVEGNRVELIGIVAAVEQATKDLKKRLGSVAAETTEEAKPTLLGAALNKPKVGVTPRNWLSCAVFCRNKSDSAYVRHGTDHGPLSSFAALRNNDYGCTVGGC</sequence>
<comment type="caution">
    <text evidence="1">The sequence shown here is derived from an EMBL/GenBank/DDBJ whole genome shotgun (WGS) entry which is preliminary data.</text>
</comment>
<dbReference type="OrthoDB" id="414011at2759"/>
<name>A0A1Q9BVL0_SYMMI</name>
<dbReference type="Proteomes" id="UP000186817">
    <property type="component" value="Unassembled WGS sequence"/>
</dbReference>
<keyword evidence="2" id="KW-1185">Reference proteome</keyword>